<protein>
    <recommendedName>
        <fullName evidence="6">Probable membrane transporter protein</fullName>
    </recommendedName>
</protein>
<feature type="transmembrane region" description="Helical" evidence="6">
    <location>
        <begin position="72"/>
        <end position="90"/>
    </location>
</feature>
<evidence type="ECO:0000256" key="3">
    <source>
        <dbReference type="ARBA" id="ARBA00022692"/>
    </source>
</evidence>
<sequence length="264" mass="27357">MELLIASLVGIFVGTVVGALGAGGGILAIPFLVFALKQNPHDAAAASLFIVGFSSLVSLFLRRRQVQWQQGFLFAVLSIVGAVAGARLNVLVQPQYLLYSFCVLLVVIAFAMLSKARREQAANGTKVTTTDAHAATQAHRRRPLWFLALCATATGLLTGFFGIGGGIVIVPILVFALGFTMPLATATSLLVMVITAAVGLLARLGTGIHIDAGIVLFFTAGSMLGSAVGSKITRKARNSTLTLAFAILLLGVAGATVTLTALGY</sequence>
<dbReference type="OrthoDB" id="3240334at2"/>
<keyword evidence="4 6" id="KW-1133">Transmembrane helix</keyword>
<dbReference type="AlphaFoldDB" id="A0A4Q9V2H4"/>
<feature type="transmembrane region" description="Helical" evidence="6">
    <location>
        <begin position="241"/>
        <end position="262"/>
    </location>
</feature>
<dbReference type="RefSeq" id="WP_131279452.1">
    <property type="nucleotide sequence ID" value="NZ_JBHSLR010000009.1"/>
</dbReference>
<proteinExistence type="inferred from homology"/>
<dbReference type="InterPro" id="IPR051598">
    <property type="entry name" value="TSUP/Inactive_protease-like"/>
</dbReference>
<feature type="transmembrane region" description="Helical" evidence="6">
    <location>
        <begin position="183"/>
        <end position="201"/>
    </location>
</feature>
<comment type="caution">
    <text evidence="7">The sequence shown here is derived from an EMBL/GenBank/DDBJ whole genome shotgun (WGS) entry which is preliminary data.</text>
</comment>
<keyword evidence="3 6" id="KW-0812">Transmembrane</keyword>
<comment type="subcellular location">
    <subcellularLocation>
        <location evidence="6">Cell membrane</location>
        <topology evidence="6">Multi-pass membrane protein</topology>
    </subcellularLocation>
    <subcellularLocation>
        <location evidence="1">Membrane</location>
        <topology evidence="1">Multi-pass membrane protein</topology>
    </subcellularLocation>
</comment>
<dbReference type="EMBL" id="SJDT01000001">
    <property type="protein sequence ID" value="TBW23855.1"/>
    <property type="molecule type" value="Genomic_DNA"/>
</dbReference>
<dbReference type="InterPro" id="IPR002781">
    <property type="entry name" value="TM_pro_TauE-like"/>
</dbReference>
<dbReference type="Proteomes" id="UP000293036">
    <property type="component" value="Unassembled WGS sequence"/>
</dbReference>
<gene>
    <name evidence="7" type="ORF">EZJ44_01625</name>
</gene>
<reference evidence="7 8" key="1">
    <citation type="submission" date="2019-02" db="EMBL/GenBank/DDBJ databases">
        <title>Arcanobacterium bovis sp. nov., isolated from the milk of a cow with mastitis.</title>
        <authorList>
            <person name="Sammra O."/>
            <person name="Foster G."/>
            <person name="Hassan A."/>
            <person name="Alssahen M."/>
            <person name="Laemmler C."/>
            <person name="Borowiak M."/>
            <person name="Malorny B."/>
            <person name="Abdulmawjood A."/>
        </authorList>
    </citation>
    <scope>NUCLEOTIDE SEQUENCE [LARGE SCALE GENOMIC DNA]</scope>
    <source>
        <strain evidence="7 8">C605018/01/1</strain>
    </source>
</reference>
<feature type="transmembrane region" description="Helical" evidence="6">
    <location>
        <begin position="144"/>
        <end position="177"/>
    </location>
</feature>
<keyword evidence="6" id="KW-1003">Cell membrane</keyword>
<organism evidence="7 8">
    <name type="scientific">Arcanobacterium bovis</name>
    <dbReference type="NCBI Taxonomy" id="2529275"/>
    <lineage>
        <taxon>Bacteria</taxon>
        <taxon>Bacillati</taxon>
        <taxon>Actinomycetota</taxon>
        <taxon>Actinomycetes</taxon>
        <taxon>Actinomycetales</taxon>
        <taxon>Actinomycetaceae</taxon>
        <taxon>Arcanobacterium</taxon>
    </lineage>
</organism>
<comment type="similarity">
    <text evidence="2 6">Belongs to the 4-toluene sulfonate uptake permease (TSUP) (TC 2.A.102) family.</text>
</comment>
<evidence type="ECO:0000313" key="8">
    <source>
        <dbReference type="Proteomes" id="UP000293036"/>
    </source>
</evidence>
<feature type="transmembrane region" description="Helical" evidence="6">
    <location>
        <begin position="43"/>
        <end position="60"/>
    </location>
</feature>
<evidence type="ECO:0000313" key="7">
    <source>
        <dbReference type="EMBL" id="TBW23855.1"/>
    </source>
</evidence>
<name>A0A4Q9V2H4_9ACTO</name>
<feature type="transmembrane region" description="Helical" evidence="6">
    <location>
        <begin position="96"/>
        <end position="113"/>
    </location>
</feature>
<accession>A0A4Q9V2H4</accession>
<dbReference type="PANTHER" id="PTHR43701:SF2">
    <property type="entry name" value="MEMBRANE TRANSPORTER PROTEIN YJNA-RELATED"/>
    <property type="match status" value="1"/>
</dbReference>
<keyword evidence="5 6" id="KW-0472">Membrane</keyword>
<evidence type="ECO:0000256" key="2">
    <source>
        <dbReference type="ARBA" id="ARBA00009142"/>
    </source>
</evidence>
<evidence type="ECO:0000256" key="4">
    <source>
        <dbReference type="ARBA" id="ARBA00022989"/>
    </source>
</evidence>
<evidence type="ECO:0000256" key="1">
    <source>
        <dbReference type="ARBA" id="ARBA00004141"/>
    </source>
</evidence>
<dbReference type="PANTHER" id="PTHR43701">
    <property type="entry name" value="MEMBRANE TRANSPORTER PROTEIN MJ0441-RELATED"/>
    <property type="match status" value="1"/>
</dbReference>
<keyword evidence="8" id="KW-1185">Reference proteome</keyword>
<dbReference type="Pfam" id="PF01925">
    <property type="entry name" value="TauE"/>
    <property type="match status" value="1"/>
</dbReference>
<feature type="transmembrane region" description="Helical" evidence="6">
    <location>
        <begin position="208"/>
        <end position="229"/>
    </location>
</feature>
<evidence type="ECO:0000256" key="6">
    <source>
        <dbReference type="RuleBase" id="RU363041"/>
    </source>
</evidence>
<evidence type="ECO:0000256" key="5">
    <source>
        <dbReference type="ARBA" id="ARBA00023136"/>
    </source>
</evidence>
<dbReference type="GO" id="GO:0005886">
    <property type="term" value="C:plasma membrane"/>
    <property type="evidence" value="ECO:0007669"/>
    <property type="project" value="UniProtKB-SubCell"/>
</dbReference>